<dbReference type="Pfam" id="PF26121">
    <property type="entry name" value="HTH_CDT1"/>
    <property type="match status" value="1"/>
</dbReference>
<protein>
    <recommendedName>
        <fullName evidence="4">DNA replication factor Cdt1 C-terminal domain-containing protein</fullName>
    </recommendedName>
</protein>
<dbReference type="RefSeq" id="XP_046115916.1">
    <property type="nucleotide sequence ID" value="XM_046258432.1"/>
</dbReference>
<name>A0A9P7ZHL1_9HYPO</name>
<dbReference type="Gene3D" id="1.10.10.1420">
    <property type="entry name" value="DNA replication factor Cdt1, C-terminal WH domain"/>
    <property type="match status" value="1"/>
</dbReference>
<feature type="compositionally biased region" description="Low complexity" evidence="3">
    <location>
        <begin position="102"/>
        <end position="121"/>
    </location>
</feature>
<dbReference type="InterPro" id="IPR038090">
    <property type="entry name" value="Cdt1_C_WH_dom_sf"/>
</dbReference>
<dbReference type="Proteomes" id="UP000887229">
    <property type="component" value="Unassembled WGS sequence"/>
</dbReference>
<evidence type="ECO:0000313" key="5">
    <source>
        <dbReference type="EMBL" id="KAG9251992.1"/>
    </source>
</evidence>
<evidence type="ECO:0000256" key="2">
    <source>
        <dbReference type="ARBA" id="ARBA00023306"/>
    </source>
</evidence>
<comment type="similarity">
    <text evidence="1">Belongs to the Cdt1 family.</text>
</comment>
<dbReference type="GeneID" id="70289335"/>
<feature type="region of interest" description="Disordered" evidence="3">
    <location>
        <begin position="1"/>
        <end position="23"/>
    </location>
</feature>
<feature type="domain" description="DNA replication factor Cdt1 C-terminal" evidence="4">
    <location>
        <begin position="366"/>
        <end position="466"/>
    </location>
</feature>
<dbReference type="EMBL" id="MU251264">
    <property type="protein sequence ID" value="KAG9251992.1"/>
    <property type="molecule type" value="Genomic_DNA"/>
</dbReference>
<keyword evidence="2" id="KW-0131">Cell cycle</keyword>
<feature type="region of interest" description="Disordered" evidence="3">
    <location>
        <begin position="102"/>
        <end position="142"/>
    </location>
</feature>
<organism evidence="5 6">
    <name type="scientific">Emericellopsis atlantica</name>
    <dbReference type="NCBI Taxonomy" id="2614577"/>
    <lineage>
        <taxon>Eukaryota</taxon>
        <taxon>Fungi</taxon>
        <taxon>Dikarya</taxon>
        <taxon>Ascomycota</taxon>
        <taxon>Pezizomycotina</taxon>
        <taxon>Sordariomycetes</taxon>
        <taxon>Hypocreomycetidae</taxon>
        <taxon>Hypocreales</taxon>
        <taxon>Bionectriaceae</taxon>
        <taxon>Emericellopsis</taxon>
    </lineage>
</organism>
<feature type="compositionally biased region" description="Low complexity" evidence="3">
    <location>
        <begin position="129"/>
        <end position="138"/>
    </location>
</feature>
<evidence type="ECO:0000256" key="3">
    <source>
        <dbReference type="SAM" id="MobiDB-lite"/>
    </source>
</evidence>
<reference evidence="5" key="1">
    <citation type="journal article" date="2021" name="IMA Fungus">
        <title>Genomic characterization of three marine fungi, including Emericellopsis atlantica sp. nov. with signatures of a generalist lifestyle and marine biomass degradation.</title>
        <authorList>
            <person name="Hagestad O.C."/>
            <person name="Hou L."/>
            <person name="Andersen J.H."/>
            <person name="Hansen E.H."/>
            <person name="Altermark B."/>
            <person name="Li C."/>
            <person name="Kuhnert E."/>
            <person name="Cox R.J."/>
            <person name="Crous P.W."/>
            <person name="Spatafora J.W."/>
            <person name="Lail K."/>
            <person name="Amirebrahimi M."/>
            <person name="Lipzen A."/>
            <person name="Pangilinan J."/>
            <person name="Andreopoulos W."/>
            <person name="Hayes R.D."/>
            <person name="Ng V."/>
            <person name="Grigoriev I.V."/>
            <person name="Jackson S.A."/>
            <person name="Sutton T.D.S."/>
            <person name="Dobson A.D.W."/>
            <person name="Rama T."/>
        </authorList>
    </citation>
    <scope>NUCLEOTIDE SEQUENCE</scope>
    <source>
        <strain evidence="5">TS7</strain>
    </source>
</reference>
<sequence>MPRPAKRTRTATEAAAAPSSTMHAFARVSKNNALHAPAAKKILESTTSANKKRKVSCIDIDDEVTLAPHQHTTTSSEGDVDVQLPKKRACRRTQEPTLVKPVAPVSTASAASTTPTPTKTAPKGKKTARASTSRAQTAHNPSETTILGKSRQTKRTIQTKIDGFGKKAKKDNEFTGELADLVSLHQAFVNTILMQFAHNGTASPIDFRTLAPHVTRAWGKRQVSMEDIRRCIAVQACAQNGQTPPFIVSDYGRGQVCIELAPDQDTTTIRQDQLCQQFKDNLRRIAADRAADEMADVDIPLGTLSIADLPQAAVAHRETGMTNPALGKGQRALAELKNGIEAQRQQEEATKATLASMLNADGSKMSLLDRLRAKQIAREQGPAPPSAAELERRAALSRAPDVATTLSMLSLSKPAGLPRQAFTMQAVLDSLRDSLRTPISKDEATGALKVIAAEVAPEWLRVVAIGGRENVVLQRRQQPTERVIRERVAKLLG</sequence>
<dbReference type="Pfam" id="PF16679">
    <property type="entry name" value="CDT1_C"/>
    <property type="match status" value="1"/>
</dbReference>
<dbReference type="OrthoDB" id="341730at2759"/>
<dbReference type="InterPro" id="IPR032054">
    <property type="entry name" value="Cdt1_C"/>
</dbReference>
<evidence type="ECO:0000259" key="4">
    <source>
        <dbReference type="Pfam" id="PF16679"/>
    </source>
</evidence>
<comment type="caution">
    <text evidence="5">The sequence shown here is derived from an EMBL/GenBank/DDBJ whole genome shotgun (WGS) entry which is preliminary data.</text>
</comment>
<keyword evidence="6" id="KW-1185">Reference proteome</keyword>
<gene>
    <name evidence="5" type="ORF">F5Z01DRAFT_244085</name>
</gene>
<evidence type="ECO:0000313" key="6">
    <source>
        <dbReference type="Proteomes" id="UP000887229"/>
    </source>
</evidence>
<proteinExistence type="inferred from homology"/>
<dbReference type="AlphaFoldDB" id="A0A9P7ZHL1"/>
<evidence type="ECO:0000256" key="1">
    <source>
        <dbReference type="ARBA" id="ARBA00008356"/>
    </source>
</evidence>
<accession>A0A9P7ZHL1</accession>